<comment type="caution">
    <text evidence="6">The sequence shown here is derived from an EMBL/GenBank/DDBJ whole genome shotgun (WGS) entry which is preliminary data.</text>
</comment>
<dbReference type="InterPro" id="IPR016169">
    <property type="entry name" value="FAD-bd_PCMH_sub2"/>
</dbReference>
<dbReference type="Proteomes" id="UP001430848">
    <property type="component" value="Unassembled WGS sequence"/>
</dbReference>
<organism evidence="6 7">
    <name type="scientific">Diaporthe eres</name>
    <name type="common">Phomopsis oblonga</name>
    <dbReference type="NCBI Taxonomy" id="83184"/>
    <lineage>
        <taxon>Eukaryota</taxon>
        <taxon>Fungi</taxon>
        <taxon>Dikarya</taxon>
        <taxon>Ascomycota</taxon>
        <taxon>Pezizomycotina</taxon>
        <taxon>Sordariomycetes</taxon>
        <taxon>Sordariomycetidae</taxon>
        <taxon>Diaporthales</taxon>
        <taxon>Diaporthaceae</taxon>
        <taxon>Diaporthe</taxon>
        <taxon>Diaporthe eres species complex</taxon>
    </lineage>
</organism>
<accession>A0ABR1P1Y0</accession>
<dbReference type="Gene3D" id="3.30.465.10">
    <property type="match status" value="1"/>
</dbReference>
<keyword evidence="7" id="KW-1185">Reference proteome</keyword>
<keyword evidence="4" id="KW-0560">Oxidoreductase</keyword>
<gene>
    <name evidence="6" type="ORF">SLS63_008705</name>
</gene>
<comment type="similarity">
    <text evidence="1">Belongs to the oxygen-dependent FAD-linked oxidoreductase family.</text>
</comment>
<proteinExistence type="inferred from homology"/>
<reference evidence="6 7" key="1">
    <citation type="submission" date="2024-02" db="EMBL/GenBank/DDBJ databases">
        <title>De novo assembly and annotation of 12 fungi associated with fruit tree decline syndrome in Ontario, Canada.</title>
        <authorList>
            <person name="Sulman M."/>
            <person name="Ellouze W."/>
            <person name="Ilyukhin E."/>
        </authorList>
    </citation>
    <scope>NUCLEOTIDE SEQUENCE [LARGE SCALE GENOMIC DNA]</scope>
    <source>
        <strain evidence="6 7">M169</strain>
    </source>
</reference>
<evidence type="ECO:0000256" key="2">
    <source>
        <dbReference type="ARBA" id="ARBA00022630"/>
    </source>
</evidence>
<evidence type="ECO:0000259" key="5">
    <source>
        <dbReference type="PROSITE" id="PS51387"/>
    </source>
</evidence>
<dbReference type="Pfam" id="PF01565">
    <property type="entry name" value="FAD_binding_4"/>
    <property type="match status" value="1"/>
</dbReference>
<dbReference type="PANTHER" id="PTHR42973:SF53">
    <property type="entry name" value="FAD-BINDING PCMH-TYPE DOMAIN-CONTAINING PROTEIN-RELATED"/>
    <property type="match status" value="1"/>
</dbReference>
<evidence type="ECO:0000256" key="3">
    <source>
        <dbReference type="ARBA" id="ARBA00022827"/>
    </source>
</evidence>
<name>A0ABR1P1Y0_DIAER</name>
<evidence type="ECO:0000256" key="4">
    <source>
        <dbReference type="ARBA" id="ARBA00023002"/>
    </source>
</evidence>
<dbReference type="PANTHER" id="PTHR42973">
    <property type="entry name" value="BINDING OXIDOREDUCTASE, PUTATIVE (AFU_ORTHOLOGUE AFUA_1G17690)-RELATED"/>
    <property type="match status" value="1"/>
</dbReference>
<dbReference type="InterPro" id="IPR006094">
    <property type="entry name" value="Oxid_FAD_bind_N"/>
</dbReference>
<dbReference type="EMBL" id="JAKNSF020000057">
    <property type="protein sequence ID" value="KAK7724448.1"/>
    <property type="molecule type" value="Genomic_DNA"/>
</dbReference>
<feature type="domain" description="FAD-binding PCMH-type" evidence="5">
    <location>
        <begin position="44"/>
        <end position="241"/>
    </location>
</feature>
<dbReference type="SUPFAM" id="SSF56176">
    <property type="entry name" value="FAD-binding/transporter-associated domain-like"/>
    <property type="match status" value="1"/>
</dbReference>
<evidence type="ECO:0000256" key="1">
    <source>
        <dbReference type="ARBA" id="ARBA00005466"/>
    </source>
</evidence>
<keyword evidence="2" id="KW-0285">Flavoprotein</keyword>
<evidence type="ECO:0000313" key="7">
    <source>
        <dbReference type="Proteomes" id="UP001430848"/>
    </source>
</evidence>
<dbReference type="InterPro" id="IPR036318">
    <property type="entry name" value="FAD-bd_PCMH-like_sf"/>
</dbReference>
<dbReference type="InterPro" id="IPR050416">
    <property type="entry name" value="FAD-linked_Oxidoreductase"/>
</dbReference>
<dbReference type="PROSITE" id="PS51387">
    <property type="entry name" value="FAD_PCMH"/>
    <property type="match status" value="1"/>
</dbReference>
<evidence type="ECO:0000313" key="6">
    <source>
        <dbReference type="EMBL" id="KAK7724448.1"/>
    </source>
</evidence>
<dbReference type="InterPro" id="IPR016166">
    <property type="entry name" value="FAD-bd_PCMH"/>
</dbReference>
<keyword evidence="3" id="KW-0274">FAD</keyword>
<sequence length="428" mass="45841">MGSFISKPACPQAKRLTQAGVTVLLPPDAEYEARQTSYWSNSAASVRPACIARPRNAHEVAAAVKALVGARGGATAGSGQRGGGGFEFAVRSGGHMQWAGANSSPGGVTIDLGLLAWTRVNEEDETADIGPGALWRDVYAALELHDSGDGRKGGEQGSLVVAGGREGNVGVSGLILGGGNTFYTPRRGLSCDNVLAFEVVLADGCIVTADAHTHSDLFWALKGGSNNFGIVTNFKMRTFRSQGVWGGLTFYPKQVTSQVATANTWFTATLQNDARIVTKAAELHEELVDTLKQLIPDGDFWTQCLFQPLPKLIGQRSAEAGGNATGIEYQDRDGLLFQAAAMVRHKEQELLVYPRVKAWMGAVEDFADRIEGGKLDWVYLNYADKSQNPLASYGEDHVRMLKDVAARYDPAGVFQDLCTGGFKISHVK</sequence>
<protein>
    <recommendedName>
        <fullName evidence="5">FAD-binding PCMH-type domain-containing protein</fullName>
    </recommendedName>
</protein>